<dbReference type="InterPro" id="IPR019775">
    <property type="entry name" value="WD40_repeat_CS"/>
</dbReference>
<dbReference type="InterPro" id="IPR036322">
    <property type="entry name" value="WD40_repeat_dom_sf"/>
</dbReference>
<organism evidence="4 5">
    <name type="scientific">Beta vulgaris subsp. vulgaris</name>
    <name type="common">Beet</name>
    <dbReference type="NCBI Taxonomy" id="3555"/>
    <lineage>
        <taxon>Eukaryota</taxon>
        <taxon>Viridiplantae</taxon>
        <taxon>Streptophyta</taxon>
        <taxon>Embryophyta</taxon>
        <taxon>Tracheophyta</taxon>
        <taxon>Spermatophyta</taxon>
        <taxon>Magnoliopsida</taxon>
        <taxon>eudicotyledons</taxon>
        <taxon>Gunneridae</taxon>
        <taxon>Pentapetalae</taxon>
        <taxon>Caryophyllales</taxon>
        <taxon>Chenopodiaceae</taxon>
        <taxon>Betoideae</taxon>
        <taxon>Beta</taxon>
    </lineage>
</organism>
<dbReference type="Gene3D" id="2.130.10.10">
    <property type="entry name" value="YVTN repeat-like/Quinoprotein amine dehydrogenase"/>
    <property type="match status" value="1"/>
</dbReference>
<dbReference type="PROSITE" id="PS00678">
    <property type="entry name" value="WD_REPEATS_1"/>
    <property type="match status" value="1"/>
</dbReference>
<dbReference type="Pfam" id="PF00400">
    <property type="entry name" value="WD40"/>
    <property type="match status" value="2"/>
</dbReference>
<proteinExistence type="predicted"/>
<reference evidence="4 5" key="1">
    <citation type="journal article" date="2014" name="Nature">
        <title>The genome of the recently domesticated crop plant sugar beet (Beta vulgaris).</title>
        <authorList>
            <person name="Dohm J.C."/>
            <person name="Minoche A.E."/>
            <person name="Holtgrawe D."/>
            <person name="Capella-Gutierrez S."/>
            <person name="Zakrzewski F."/>
            <person name="Tafer H."/>
            <person name="Rupp O."/>
            <person name="Sorensen T.R."/>
            <person name="Stracke R."/>
            <person name="Reinhardt R."/>
            <person name="Goesmann A."/>
            <person name="Kraft T."/>
            <person name="Schulz B."/>
            <person name="Stadler P.F."/>
            <person name="Schmidt T."/>
            <person name="Gabaldon T."/>
            <person name="Lehrach H."/>
            <person name="Weisshaar B."/>
            <person name="Himmelbauer H."/>
        </authorList>
    </citation>
    <scope>NUCLEOTIDE SEQUENCE [LARGE SCALE GENOMIC DNA]</scope>
    <source>
        <tissue evidence="4">Taproot</tissue>
    </source>
</reference>
<feature type="non-terminal residue" evidence="4">
    <location>
        <position position="195"/>
    </location>
</feature>
<dbReference type="OrthoDB" id="2161379at2759"/>
<evidence type="ECO:0000313" key="4">
    <source>
        <dbReference type="EMBL" id="KMS65580.1"/>
    </source>
</evidence>
<dbReference type="PROSITE" id="PS50082">
    <property type="entry name" value="WD_REPEATS_2"/>
    <property type="match status" value="2"/>
</dbReference>
<keyword evidence="1 3" id="KW-0853">WD repeat</keyword>
<accession>A0A0J8BIU9</accession>
<keyword evidence="5" id="KW-1185">Reference proteome</keyword>
<feature type="non-terminal residue" evidence="4">
    <location>
        <position position="1"/>
    </location>
</feature>
<dbReference type="InterPro" id="IPR001680">
    <property type="entry name" value="WD40_rpt"/>
</dbReference>
<dbReference type="PANTHER" id="PTHR45903:SF1">
    <property type="entry name" value="GLUTAMATE-RICH WD REPEAT-CONTAINING PROTEIN 1"/>
    <property type="match status" value="1"/>
</dbReference>
<protein>
    <submittedName>
        <fullName evidence="4">Uncharacterized protein</fullName>
    </submittedName>
</protein>
<dbReference type="OMA" id="FFRWHEK"/>
<dbReference type="GO" id="GO:0005730">
    <property type="term" value="C:nucleolus"/>
    <property type="evidence" value="ECO:0007669"/>
    <property type="project" value="TreeGrafter"/>
</dbReference>
<name>A0A0J8BIU9_BETVV</name>
<keyword evidence="2" id="KW-0677">Repeat</keyword>
<dbReference type="eggNOG" id="KOG0302">
    <property type="taxonomic scope" value="Eukaryota"/>
</dbReference>
<feature type="repeat" description="WD" evidence="3">
    <location>
        <begin position="104"/>
        <end position="139"/>
    </location>
</feature>
<gene>
    <name evidence="4" type="ORF">BVRB_034530</name>
</gene>
<feature type="repeat" description="WD" evidence="3">
    <location>
        <begin position="58"/>
        <end position="93"/>
    </location>
</feature>
<dbReference type="SMART" id="SM00320">
    <property type="entry name" value="WD40"/>
    <property type="match status" value="2"/>
</dbReference>
<evidence type="ECO:0000256" key="1">
    <source>
        <dbReference type="ARBA" id="ARBA00022574"/>
    </source>
</evidence>
<evidence type="ECO:0000313" key="5">
    <source>
        <dbReference type="Proteomes" id="UP000035740"/>
    </source>
</evidence>
<evidence type="ECO:0000256" key="3">
    <source>
        <dbReference type="PROSITE-ProRule" id="PRU00221"/>
    </source>
</evidence>
<evidence type="ECO:0000256" key="2">
    <source>
        <dbReference type="ARBA" id="ARBA00022737"/>
    </source>
</evidence>
<dbReference type="PANTHER" id="PTHR45903">
    <property type="entry name" value="GLUTAMATE-RICH WD REPEAT-CONTAINING PROTEIN 1"/>
    <property type="match status" value="1"/>
</dbReference>
<dbReference type="Proteomes" id="UP000035740">
    <property type="component" value="Unassembled WGS sequence"/>
</dbReference>
<dbReference type="SUPFAM" id="SSF50978">
    <property type="entry name" value="WD40 repeat-like"/>
    <property type="match status" value="1"/>
</dbReference>
<dbReference type="InterPro" id="IPR015943">
    <property type="entry name" value="WD40/YVTN_repeat-like_dom_sf"/>
</dbReference>
<dbReference type="AlphaFoldDB" id="A0A0J8BIU9"/>
<dbReference type="InterPro" id="IPR051972">
    <property type="entry name" value="Glutamate-rich_WD_repeat"/>
</dbReference>
<sequence>QASVEDLQWSPNEQGVFASCSVDKRSVPLIVTLQICLLLRSIRIWDTRSSAKAMLVVDNAHDMDINVMSWNQSVAHLLASGCDDGSFKIWDLRQFRSGSAAGFFRWHEKPVTSIQWHPTQDSVLAITSEDDSCTIWDMSVELDREELQQGKGAGGADLGNLDIPPQLVFVHRGQSQIKDIRFHPQIPSLITTTAF</sequence>
<dbReference type="EMBL" id="KQ106628">
    <property type="protein sequence ID" value="KMS65580.1"/>
    <property type="molecule type" value="Genomic_DNA"/>
</dbReference>
<dbReference type="Gramene" id="KMS65580">
    <property type="protein sequence ID" value="KMS65580"/>
    <property type="gene ID" value="BVRB_034530"/>
</dbReference>
<dbReference type="PROSITE" id="PS50294">
    <property type="entry name" value="WD_REPEATS_REGION"/>
    <property type="match status" value="2"/>
</dbReference>
<dbReference type="GO" id="GO:0042254">
    <property type="term" value="P:ribosome biogenesis"/>
    <property type="evidence" value="ECO:0007669"/>
    <property type="project" value="TreeGrafter"/>
</dbReference>